<protein>
    <submittedName>
        <fullName evidence="3">Uncharacterized protein</fullName>
    </submittedName>
</protein>
<sequence>MIGEKNYSFPFDYQHADRGTHTDPKNSQAEGQKGSSPGWKVAIAIISVLGIILIVAFIVYYMRNRFPRIKTHVRPPFGERVENEYGMGHMPGSLTQVVTNGDSYVKVFRSFPHDLKVDFKRLRVDKLDPDWSRTLWCCIQCNFILHPKVSRAAVEETNNRCQSNVDMPTNCHIVSLFVVSVIPVRQIPLGVLSFWEIGPNAAKKTPPLTR</sequence>
<feature type="compositionally biased region" description="Polar residues" evidence="1">
    <location>
        <begin position="25"/>
        <end position="35"/>
    </location>
</feature>
<feature type="compositionally biased region" description="Basic and acidic residues" evidence="1">
    <location>
        <begin position="14"/>
        <end position="24"/>
    </location>
</feature>
<dbReference type="Proteomes" id="UP000008281">
    <property type="component" value="Unassembled WGS sequence"/>
</dbReference>
<dbReference type="OrthoDB" id="546826at2759"/>
<keyword evidence="4" id="KW-1185">Reference proteome</keyword>
<evidence type="ECO:0000313" key="4">
    <source>
        <dbReference type="Proteomes" id="UP000008281"/>
    </source>
</evidence>
<dbReference type="AlphaFoldDB" id="E3NJV1"/>
<name>E3NJV1_CAERE</name>
<gene>
    <name evidence="3" type="ORF">CRE_21586</name>
</gene>
<accession>E3NJV1</accession>
<dbReference type="InParanoid" id="E3NJV1"/>
<keyword evidence="2" id="KW-0812">Transmembrane</keyword>
<feature type="region of interest" description="Disordered" evidence="1">
    <location>
        <begin position="1"/>
        <end position="36"/>
    </location>
</feature>
<keyword evidence="2" id="KW-0472">Membrane</keyword>
<dbReference type="eggNOG" id="KOG1095">
    <property type="taxonomic scope" value="Eukaryota"/>
</dbReference>
<proteinExistence type="predicted"/>
<evidence type="ECO:0000256" key="2">
    <source>
        <dbReference type="SAM" id="Phobius"/>
    </source>
</evidence>
<dbReference type="STRING" id="31234.E3NJV1"/>
<dbReference type="HOGENOM" id="CLU_1311138_0_0_1"/>
<reference evidence="3" key="1">
    <citation type="submission" date="2007-07" db="EMBL/GenBank/DDBJ databases">
        <title>PCAP assembly of the Caenorhabditis remanei genome.</title>
        <authorList>
            <consortium name="The Caenorhabditis remanei Sequencing Consortium"/>
            <person name="Wilson R.K."/>
        </authorList>
    </citation>
    <scope>NUCLEOTIDE SEQUENCE [LARGE SCALE GENOMIC DNA]</scope>
    <source>
        <strain evidence="3">PB4641</strain>
    </source>
</reference>
<feature type="transmembrane region" description="Helical" evidence="2">
    <location>
        <begin position="41"/>
        <end position="62"/>
    </location>
</feature>
<evidence type="ECO:0000256" key="1">
    <source>
        <dbReference type="SAM" id="MobiDB-lite"/>
    </source>
</evidence>
<evidence type="ECO:0000313" key="3">
    <source>
        <dbReference type="EMBL" id="EFP01318.1"/>
    </source>
</evidence>
<organism evidence="4">
    <name type="scientific">Caenorhabditis remanei</name>
    <name type="common">Caenorhabditis vulgaris</name>
    <dbReference type="NCBI Taxonomy" id="31234"/>
    <lineage>
        <taxon>Eukaryota</taxon>
        <taxon>Metazoa</taxon>
        <taxon>Ecdysozoa</taxon>
        <taxon>Nematoda</taxon>
        <taxon>Chromadorea</taxon>
        <taxon>Rhabditida</taxon>
        <taxon>Rhabditina</taxon>
        <taxon>Rhabditomorpha</taxon>
        <taxon>Rhabditoidea</taxon>
        <taxon>Rhabditidae</taxon>
        <taxon>Peloderinae</taxon>
        <taxon>Caenorhabditis</taxon>
    </lineage>
</organism>
<keyword evidence="2" id="KW-1133">Transmembrane helix</keyword>
<dbReference type="EMBL" id="DS268760">
    <property type="protein sequence ID" value="EFP01318.1"/>
    <property type="molecule type" value="Genomic_DNA"/>
</dbReference>